<accession>A0A1X2ZNS5</accession>
<evidence type="ECO:0000313" key="3">
    <source>
        <dbReference type="Proteomes" id="UP000193664"/>
    </source>
</evidence>
<reference evidence="2 3" key="1">
    <citation type="journal article" date="2016" name="Sci. Rep.">
        <title>Evaluation of genetic diversity among strains of the human gut commensal Bifidobacterium adolescentis.</title>
        <authorList>
            <person name="Duranti S."/>
            <person name="Milani C."/>
            <person name="Lugli G.A."/>
            <person name="Mancabelli L."/>
            <person name="Turroni F."/>
            <person name="Ferrario C."/>
            <person name="Mangifesta M."/>
            <person name="Viappiani A."/>
            <person name="Sanchez B."/>
            <person name="Margolles A."/>
            <person name="van Sinderen D."/>
            <person name="Ventura M."/>
        </authorList>
    </citation>
    <scope>NUCLEOTIDE SEQUENCE [LARGE SCALE GENOMIC DNA]</scope>
    <source>
        <strain evidence="2 3">AD2-8</strain>
    </source>
</reference>
<protein>
    <submittedName>
        <fullName evidence="2">Uncharacterized protein</fullName>
    </submittedName>
</protein>
<comment type="caution">
    <text evidence="2">The sequence shown here is derived from an EMBL/GenBank/DDBJ whole genome shotgun (WGS) entry which is preliminary data.</text>
</comment>
<dbReference type="EMBL" id="LNKF01000001">
    <property type="protein sequence ID" value="OSG96052.1"/>
    <property type="molecule type" value="Genomic_DNA"/>
</dbReference>
<feature type="region of interest" description="Disordered" evidence="1">
    <location>
        <begin position="1"/>
        <end position="25"/>
    </location>
</feature>
<name>A0A1X2ZNS5_BIFAD</name>
<gene>
    <name evidence="2" type="ORF">AD0028_2025</name>
</gene>
<dbReference type="Proteomes" id="UP000193664">
    <property type="component" value="Unassembled WGS sequence"/>
</dbReference>
<dbReference type="AlphaFoldDB" id="A0A1X2ZNS5"/>
<organism evidence="2 3">
    <name type="scientific">Bifidobacterium adolescentis</name>
    <dbReference type="NCBI Taxonomy" id="1680"/>
    <lineage>
        <taxon>Bacteria</taxon>
        <taxon>Bacillati</taxon>
        <taxon>Actinomycetota</taxon>
        <taxon>Actinomycetes</taxon>
        <taxon>Bifidobacteriales</taxon>
        <taxon>Bifidobacteriaceae</taxon>
        <taxon>Bifidobacterium</taxon>
    </lineage>
</organism>
<feature type="compositionally biased region" description="Basic residues" evidence="1">
    <location>
        <begin position="14"/>
        <end position="25"/>
    </location>
</feature>
<evidence type="ECO:0000256" key="1">
    <source>
        <dbReference type="SAM" id="MobiDB-lite"/>
    </source>
</evidence>
<sequence>MVPNASDEPENLRKPRRNGLFHARHNRSLLSERSIVSRLRNSPQ</sequence>
<proteinExistence type="predicted"/>
<evidence type="ECO:0000313" key="2">
    <source>
        <dbReference type="EMBL" id="OSG96052.1"/>
    </source>
</evidence>